<evidence type="ECO:0000313" key="8">
    <source>
        <dbReference type="EMBL" id="OGE73797.1"/>
    </source>
</evidence>
<protein>
    <recommendedName>
        <fullName evidence="10">DoxX subfamily</fullName>
    </recommendedName>
</protein>
<evidence type="ECO:0000256" key="4">
    <source>
        <dbReference type="ARBA" id="ARBA00022692"/>
    </source>
</evidence>
<comment type="similarity">
    <text evidence="2">Belongs to the DoxX family.</text>
</comment>
<name>A0A1F5N811_9BACT</name>
<dbReference type="AlphaFoldDB" id="A0A1F5N811"/>
<sequence>MSKYQGIFLVTLRVAMGWLFFHAGIVKILNPNWSAAGYLNNAKNLEGFYHWLATPTLLPITNFVNEWALTLLGAALILGIFVRFAAPLGALLMIFYYLPLSFPKPDANSYIVDDHLIYAIVLLYLGAVNAGKIWGLDGYKHKK</sequence>
<reference evidence="8 9" key="1">
    <citation type="journal article" date="2016" name="Nat. Commun.">
        <title>Thousands of microbial genomes shed light on interconnected biogeochemical processes in an aquifer system.</title>
        <authorList>
            <person name="Anantharaman K."/>
            <person name="Brown C.T."/>
            <person name="Hug L.A."/>
            <person name="Sharon I."/>
            <person name="Castelle C.J."/>
            <person name="Probst A.J."/>
            <person name="Thomas B.C."/>
            <person name="Singh A."/>
            <person name="Wilkins M.J."/>
            <person name="Karaoz U."/>
            <person name="Brodie E.L."/>
            <person name="Williams K.H."/>
            <person name="Hubbard S.S."/>
            <person name="Banfield J.F."/>
        </authorList>
    </citation>
    <scope>NUCLEOTIDE SEQUENCE [LARGE SCALE GENOMIC DNA]</scope>
</reference>
<dbReference type="EMBL" id="MFEH01000005">
    <property type="protein sequence ID" value="OGE73797.1"/>
    <property type="molecule type" value="Genomic_DNA"/>
</dbReference>
<comment type="caution">
    <text evidence="8">The sequence shown here is derived from an EMBL/GenBank/DDBJ whole genome shotgun (WGS) entry which is preliminary data.</text>
</comment>
<dbReference type="PANTHER" id="PTHR33452">
    <property type="entry name" value="OXIDOREDUCTASE CATD-RELATED"/>
    <property type="match status" value="1"/>
</dbReference>
<dbReference type="InterPro" id="IPR032808">
    <property type="entry name" value="DoxX"/>
</dbReference>
<evidence type="ECO:0008006" key="10">
    <source>
        <dbReference type="Google" id="ProtNLM"/>
    </source>
</evidence>
<dbReference type="PANTHER" id="PTHR33452:SF1">
    <property type="entry name" value="INNER MEMBRANE PROTEIN YPHA-RELATED"/>
    <property type="match status" value="1"/>
</dbReference>
<feature type="transmembrane region" description="Helical" evidence="7">
    <location>
        <begin position="116"/>
        <end position="135"/>
    </location>
</feature>
<feature type="transmembrane region" description="Helical" evidence="7">
    <location>
        <begin position="7"/>
        <end position="28"/>
    </location>
</feature>
<dbReference type="Pfam" id="PF07681">
    <property type="entry name" value="DoxX"/>
    <property type="match status" value="1"/>
</dbReference>
<dbReference type="GO" id="GO:0005886">
    <property type="term" value="C:plasma membrane"/>
    <property type="evidence" value="ECO:0007669"/>
    <property type="project" value="UniProtKB-SubCell"/>
</dbReference>
<keyword evidence="3" id="KW-1003">Cell membrane</keyword>
<comment type="subcellular location">
    <subcellularLocation>
        <location evidence="1">Cell membrane</location>
        <topology evidence="1">Multi-pass membrane protein</topology>
    </subcellularLocation>
</comment>
<evidence type="ECO:0000313" key="9">
    <source>
        <dbReference type="Proteomes" id="UP000177610"/>
    </source>
</evidence>
<dbReference type="STRING" id="1817821.A2717_04230"/>
<keyword evidence="5 7" id="KW-1133">Transmembrane helix</keyword>
<dbReference type="InterPro" id="IPR051907">
    <property type="entry name" value="DoxX-like_oxidoreductase"/>
</dbReference>
<evidence type="ECO:0000256" key="7">
    <source>
        <dbReference type="SAM" id="Phobius"/>
    </source>
</evidence>
<evidence type="ECO:0000256" key="3">
    <source>
        <dbReference type="ARBA" id="ARBA00022475"/>
    </source>
</evidence>
<dbReference type="Proteomes" id="UP000177610">
    <property type="component" value="Unassembled WGS sequence"/>
</dbReference>
<keyword evidence="4 7" id="KW-0812">Transmembrane</keyword>
<evidence type="ECO:0000256" key="5">
    <source>
        <dbReference type="ARBA" id="ARBA00022989"/>
    </source>
</evidence>
<accession>A0A1F5N811</accession>
<feature type="transmembrane region" description="Helical" evidence="7">
    <location>
        <begin position="71"/>
        <end position="96"/>
    </location>
</feature>
<organism evidence="8 9">
    <name type="scientific">Candidatus Doudnabacteria bacterium RIFCSPHIGHO2_01_FULL_41_86</name>
    <dbReference type="NCBI Taxonomy" id="1817821"/>
    <lineage>
        <taxon>Bacteria</taxon>
        <taxon>Candidatus Doudnaibacteriota</taxon>
    </lineage>
</organism>
<gene>
    <name evidence="8" type="ORF">A2717_04230</name>
</gene>
<proteinExistence type="inferred from homology"/>
<evidence type="ECO:0000256" key="6">
    <source>
        <dbReference type="ARBA" id="ARBA00023136"/>
    </source>
</evidence>
<evidence type="ECO:0000256" key="2">
    <source>
        <dbReference type="ARBA" id="ARBA00006679"/>
    </source>
</evidence>
<evidence type="ECO:0000256" key="1">
    <source>
        <dbReference type="ARBA" id="ARBA00004651"/>
    </source>
</evidence>
<keyword evidence="6 7" id="KW-0472">Membrane</keyword>
<feature type="transmembrane region" description="Helical" evidence="7">
    <location>
        <begin position="48"/>
        <end position="64"/>
    </location>
</feature>